<evidence type="ECO:0000313" key="1">
    <source>
        <dbReference type="EMBL" id="GAI91545.1"/>
    </source>
</evidence>
<proteinExistence type="predicted"/>
<feature type="non-terminal residue" evidence="1">
    <location>
        <position position="1"/>
    </location>
</feature>
<gene>
    <name evidence="1" type="ORF">S12H4_36479</name>
</gene>
<dbReference type="AlphaFoldDB" id="X1TVG8"/>
<dbReference type="EMBL" id="BARW01021751">
    <property type="protein sequence ID" value="GAI91545.1"/>
    <property type="molecule type" value="Genomic_DNA"/>
</dbReference>
<comment type="caution">
    <text evidence="1">The sequence shown here is derived from an EMBL/GenBank/DDBJ whole genome shotgun (WGS) entry which is preliminary data.</text>
</comment>
<sequence length="103" mass="11148">VTRATFTIEFNAEIHRLQNELQSLQETGQLSYTELDRLDAIKAKLFDAVAVATSTGGINPLGLVTLLGSIAGIGLGVDNRIKDKVIKNRPLNKDNIGTNIKDT</sequence>
<organism evidence="1">
    <name type="scientific">marine sediment metagenome</name>
    <dbReference type="NCBI Taxonomy" id="412755"/>
    <lineage>
        <taxon>unclassified sequences</taxon>
        <taxon>metagenomes</taxon>
        <taxon>ecological metagenomes</taxon>
    </lineage>
</organism>
<accession>X1TVG8</accession>
<reference evidence="1" key="1">
    <citation type="journal article" date="2014" name="Front. Microbiol.">
        <title>High frequency of phylogenetically diverse reductive dehalogenase-homologous genes in deep subseafloor sedimentary metagenomes.</title>
        <authorList>
            <person name="Kawai M."/>
            <person name="Futagami T."/>
            <person name="Toyoda A."/>
            <person name="Takaki Y."/>
            <person name="Nishi S."/>
            <person name="Hori S."/>
            <person name="Arai W."/>
            <person name="Tsubouchi T."/>
            <person name="Morono Y."/>
            <person name="Uchiyama I."/>
            <person name="Ito T."/>
            <person name="Fujiyama A."/>
            <person name="Inagaki F."/>
            <person name="Takami H."/>
        </authorList>
    </citation>
    <scope>NUCLEOTIDE SEQUENCE</scope>
    <source>
        <strain evidence="1">Expedition CK06-06</strain>
    </source>
</reference>
<protein>
    <submittedName>
        <fullName evidence="1">Uncharacterized protein</fullName>
    </submittedName>
</protein>
<name>X1TVG8_9ZZZZ</name>